<evidence type="ECO:0000256" key="6">
    <source>
        <dbReference type="ARBA" id="ARBA00023163"/>
    </source>
</evidence>
<keyword evidence="11" id="KW-1185">Reference proteome</keyword>
<dbReference type="InterPro" id="IPR051758">
    <property type="entry name" value="ERF/AP2-like"/>
</dbReference>
<dbReference type="InterPro" id="IPR001471">
    <property type="entry name" value="AP2/ERF_dom"/>
</dbReference>
<proteinExistence type="inferred from homology"/>
<protein>
    <recommendedName>
        <fullName evidence="9">AP2/ERF domain-containing protein</fullName>
    </recommendedName>
</protein>
<evidence type="ECO:0000259" key="9">
    <source>
        <dbReference type="PROSITE" id="PS51032"/>
    </source>
</evidence>
<dbReference type="SUPFAM" id="SSF54171">
    <property type="entry name" value="DNA-binding domain"/>
    <property type="match status" value="1"/>
</dbReference>
<accession>A0ABU6S7B3</accession>
<evidence type="ECO:0000256" key="5">
    <source>
        <dbReference type="ARBA" id="ARBA00023159"/>
    </source>
</evidence>
<dbReference type="PRINTS" id="PR00367">
    <property type="entry name" value="ETHRSPELEMNT"/>
</dbReference>
<evidence type="ECO:0000256" key="4">
    <source>
        <dbReference type="ARBA" id="ARBA00023125"/>
    </source>
</evidence>
<gene>
    <name evidence="10" type="ORF">PIB30_015383</name>
</gene>
<reference evidence="10 11" key="1">
    <citation type="journal article" date="2023" name="Plants (Basel)">
        <title>Bridging the Gap: Combining Genomics and Transcriptomics Approaches to Understand Stylosanthes scabra, an Orphan Legume from the Brazilian Caatinga.</title>
        <authorList>
            <person name="Ferreira-Neto J.R.C."/>
            <person name="da Silva M.D."/>
            <person name="Binneck E."/>
            <person name="de Melo N.F."/>
            <person name="da Silva R.H."/>
            <person name="de Melo A.L.T.M."/>
            <person name="Pandolfi V."/>
            <person name="Bustamante F.O."/>
            <person name="Brasileiro-Vidal A.C."/>
            <person name="Benko-Iseppon A.M."/>
        </authorList>
    </citation>
    <scope>NUCLEOTIDE SEQUENCE [LARGE SCALE GENOMIC DNA]</scope>
    <source>
        <tissue evidence="10">Leaves</tissue>
    </source>
</reference>
<dbReference type="InterPro" id="IPR016177">
    <property type="entry name" value="DNA-bd_dom_sf"/>
</dbReference>
<comment type="subcellular location">
    <subcellularLocation>
        <location evidence="1">Nucleus</location>
    </subcellularLocation>
</comment>
<dbReference type="SMART" id="SM00380">
    <property type="entry name" value="AP2"/>
    <property type="match status" value="1"/>
</dbReference>
<dbReference type="EMBL" id="JASCZI010060457">
    <property type="protein sequence ID" value="MED6132019.1"/>
    <property type="molecule type" value="Genomic_DNA"/>
</dbReference>
<evidence type="ECO:0000256" key="8">
    <source>
        <dbReference type="ARBA" id="ARBA00024343"/>
    </source>
</evidence>
<dbReference type="PROSITE" id="PS51032">
    <property type="entry name" value="AP2_ERF"/>
    <property type="match status" value="1"/>
</dbReference>
<keyword evidence="7" id="KW-0539">Nucleus</keyword>
<dbReference type="Gene3D" id="3.30.730.10">
    <property type="entry name" value="AP2/ERF domain"/>
    <property type="match status" value="1"/>
</dbReference>
<dbReference type="PANTHER" id="PTHR31657:SF20">
    <property type="entry name" value="ETHYLENE-RESPONSIVE TRANSCRIPTION FACTOR ERF061"/>
    <property type="match status" value="1"/>
</dbReference>
<evidence type="ECO:0000256" key="3">
    <source>
        <dbReference type="ARBA" id="ARBA00023015"/>
    </source>
</evidence>
<keyword evidence="3" id="KW-0805">Transcription regulation</keyword>
<sequence length="276" mass="31317">MEIIRDERNTRSSLSYDIGWSLSDLILSSSPGSNTLDSIFSHCPPTHSTVDGSHFHQPPGWCSSVYTRQRNILEKLYEETRMMKANNYPWKKKKLYRGVRQRSREKWVAEIRLPQNRTRVWLGTYDTPEAAAYAYDRAAYKLRGEYARLNFPALKEPSSSMLLLSSQDSMKLNSLECYVDAKIHGICQRLKRERSMRNNNNNNNKSALKKKLGGEFVVAEAGGGLVSAEDGVWPTMTTTDIESSSSSSLSSGDFQNCSLERLPSFDPDLIWEVLAN</sequence>
<keyword evidence="4" id="KW-0238">DNA-binding</keyword>
<comment type="caution">
    <text evidence="10">The sequence shown here is derived from an EMBL/GenBank/DDBJ whole genome shotgun (WGS) entry which is preliminary data.</text>
</comment>
<organism evidence="10 11">
    <name type="scientific">Stylosanthes scabra</name>
    <dbReference type="NCBI Taxonomy" id="79078"/>
    <lineage>
        <taxon>Eukaryota</taxon>
        <taxon>Viridiplantae</taxon>
        <taxon>Streptophyta</taxon>
        <taxon>Embryophyta</taxon>
        <taxon>Tracheophyta</taxon>
        <taxon>Spermatophyta</taxon>
        <taxon>Magnoliopsida</taxon>
        <taxon>eudicotyledons</taxon>
        <taxon>Gunneridae</taxon>
        <taxon>Pentapetalae</taxon>
        <taxon>rosids</taxon>
        <taxon>fabids</taxon>
        <taxon>Fabales</taxon>
        <taxon>Fabaceae</taxon>
        <taxon>Papilionoideae</taxon>
        <taxon>50 kb inversion clade</taxon>
        <taxon>dalbergioids sensu lato</taxon>
        <taxon>Dalbergieae</taxon>
        <taxon>Pterocarpus clade</taxon>
        <taxon>Stylosanthes</taxon>
    </lineage>
</organism>
<dbReference type="Pfam" id="PF00847">
    <property type="entry name" value="AP2"/>
    <property type="match status" value="1"/>
</dbReference>
<keyword evidence="6" id="KW-0804">Transcription</keyword>
<name>A0ABU6S7B3_9FABA</name>
<evidence type="ECO:0000256" key="7">
    <source>
        <dbReference type="ARBA" id="ARBA00023242"/>
    </source>
</evidence>
<evidence type="ECO:0000256" key="1">
    <source>
        <dbReference type="ARBA" id="ARBA00004123"/>
    </source>
</evidence>
<comment type="similarity">
    <text evidence="8">Belongs to the AP2/ERF transcription factor family. ERF subfamily.</text>
</comment>
<evidence type="ECO:0000256" key="2">
    <source>
        <dbReference type="ARBA" id="ARBA00022745"/>
    </source>
</evidence>
<feature type="domain" description="AP2/ERF" evidence="9">
    <location>
        <begin position="95"/>
        <end position="152"/>
    </location>
</feature>
<dbReference type="PANTHER" id="PTHR31657">
    <property type="entry name" value="ETHYLENE-RESPONSIVE TRANSCRIPTION FACTOR ERF061"/>
    <property type="match status" value="1"/>
</dbReference>
<keyword evidence="5" id="KW-0010">Activator</keyword>
<evidence type="ECO:0000313" key="10">
    <source>
        <dbReference type="EMBL" id="MED6132019.1"/>
    </source>
</evidence>
<keyword evidence="2" id="KW-0936">Ethylene signaling pathway</keyword>
<dbReference type="CDD" id="cd00018">
    <property type="entry name" value="AP2"/>
    <property type="match status" value="1"/>
</dbReference>
<evidence type="ECO:0000313" key="11">
    <source>
        <dbReference type="Proteomes" id="UP001341840"/>
    </source>
</evidence>
<dbReference type="InterPro" id="IPR036955">
    <property type="entry name" value="AP2/ERF_dom_sf"/>
</dbReference>
<dbReference type="Proteomes" id="UP001341840">
    <property type="component" value="Unassembled WGS sequence"/>
</dbReference>